<dbReference type="InterPro" id="IPR003399">
    <property type="entry name" value="Mce/MlaD"/>
</dbReference>
<evidence type="ECO:0000313" key="4">
    <source>
        <dbReference type="Proteomes" id="UP000191980"/>
    </source>
</evidence>
<name>A0A1V8M2M0_9GAMM</name>
<dbReference type="EMBL" id="LPUF01000003">
    <property type="protein sequence ID" value="OQK15736.1"/>
    <property type="molecule type" value="Genomic_DNA"/>
</dbReference>
<dbReference type="RefSeq" id="WP_080523970.1">
    <property type="nucleotide sequence ID" value="NZ_LPUF01000003.1"/>
</dbReference>
<evidence type="ECO:0000259" key="2">
    <source>
        <dbReference type="Pfam" id="PF02470"/>
    </source>
</evidence>
<sequence length="331" mass="36695">MSKQANPTIIGVFVMGAVLIALLGITVFTSGQWFTAKSRYVIYFNESVNGLSIGALVKMQGVPIGKVTDIQVQLDPNTKRILTPVFIEIDHQKCKQILDLKDPHSDKMVMEQLISDGLRMQLQYTSLVTGQLYIESLLNPKLPVKLTGLNHDFVELPAITSSSQEVQKNITDVIREFQNLDIQELFTELLLTVKNIKQITGSDETKQAIHALSASLTELEGILTTFNKHSVAIAVNAETTLKHSSTTMQKLDNATAPLLADIQQTIANTNLTLDQFKVSADNISEVFNGDAQLQRNLNSTLIELSRSAKSLRLLADYLERHPEAIIQGKKR</sequence>
<keyword evidence="1" id="KW-0472">Membrane</keyword>
<organism evidence="3 4">
    <name type="scientific">Methyloprofundus sedimenti</name>
    <dbReference type="NCBI Taxonomy" id="1420851"/>
    <lineage>
        <taxon>Bacteria</taxon>
        <taxon>Pseudomonadati</taxon>
        <taxon>Pseudomonadota</taxon>
        <taxon>Gammaproteobacteria</taxon>
        <taxon>Methylococcales</taxon>
        <taxon>Methylococcaceae</taxon>
        <taxon>Methyloprofundus</taxon>
    </lineage>
</organism>
<dbReference type="PANTHER" id="PTHR36698:SF3">
    <property type="entry name" value="ABC-TYPE TRANSPORT AUXILIARY LIPOPROTEIN COMPONENT DOMAIN-CONTAINING PROTEIN"/>
    <property type="match status" value="1"/>
</dbReference>
<evidence type="ECO:0000313" key="3">
    <source>
        <dbReference type="EMBL" id="OQK15736.1"/>
    </source>
</evidence>
<feature type="domain" description="Mce/MlaD" evidence="2">
    <location>
        <begin position="38"/>
        <end position="135"/>
    </location>
</feature>
<dbReference type="OrthoDB" id="9806984at2"/>
<feature type="transmembrane region" description="Helical" evidence="1">
    <location>
        <begin position="12"/>
        <end position="34"/>
    </location>
</feature>
<evidence type="ECO:0000256" key="1">
    <source>
        <dbReference type="SAM" id="Phobius"/>
    </source>
</evidence>
<dbReference type="STRING" id="1420851.AU255_16150"/>
<keyword evidence="4" id="KW-1185">Reference proteome</keyword>
<keyword evidence="1" id="KW-1133">Transmembrane helix</keyword>
<reference evidence="3 4" key="1">
    <citation type="submission" date="2015-12" db="EMBL/GenBank/DDBJ databases">
        <authorList>
            <person name="Shamseldin A."/>
            <person name="Moawad H."/>
            <person name="Abd El-Rahim W.M."/>
            <person name="Sadowsky M.J."/>
        </authorList>
    </citation>
    <scope>NUCLEOTIDE SEQUENCE [LARGE SCALE GENOMIC DNA]</scope>
    <source>
        <strain evidence="3 4">WF1</strain>
    </source>
</reference>
<dbReference type="Pfam" id="PF02470">
    <property type="entry name" value="MlaD"/>
    <property type="match status" value="1"/>
</dbReference>
<keyword evidence="1" id="KW-0812">Transmembrane</keyword>
<comment type="caution">
    <text evidence="3">The sequence shown here is derived from an EMBL/GenBank/DDBJ whole genome shotgun (WGS) entry which is preliminary data.</text>
</comment>
<dbReference type="Proteomes" id="UP000191980">
    <property type="component" value="Unassembled WGS sequence"/>
</dbReference>
<gene>
    <name evidence="3" type="ORF">AU255_16150</name>
</gene>
<protein>
    <recommendedName>
        <fullName evidence="2">Mce/MlaD domain-containing protein</fullName>
    </recommendedName>
</protein>
<dbReference type="PANTHER" id="PTHR36698">
    <property type="entry name" value="BLL5892 PROTEIN"/>
    <property type="match status" value="1"/>
</dbReference>
<dbReference type="AlphaFoldDB" id="A0A1V8M2M0"/>
<proteinExistence type="predicted"/>
<accession>A0A1V8M2M0</accession>